<sequence>MPHPAPTPRRSPPLFAGISDQEWLALLPYLLHRSPQGRPLKELRSRMEGIFHIAASHAPWRELPERFGHPGTVARHFRRLTHAGLWQRLLEALAEAGPRHPLQGLRTVICRACRRALRIAGPSLMLLARRLGLRQALPGPPWLLPDPDLSETCARAFRHLARPGAPPGALAASLPSLRRLARNAAGRRRIPRCVRLGWA</sequence>
<dbReference type="InterPro" id="IPR025161">
    <property type="entry name" value="IS402-like_dom"/>
</dbReference>
<dbReference type="InterPro" id="IPR052909">
    <property type="entry name" value="Transposase_6_like"/>
</dbReference>
<dbReference type="Pfam" id="PF13340">
    <property type="entry name" value="DUF4096"/>
    <property type="match status" value="1"/>
</dbReference>
<evidence type="ECO:0000313" key="3">
    <source>
        <dbReference type="Proteomes" id="UP000223527"/>
    </source>
</evidence>
<evidence type="ECO:0000259" key="1">
    <source>
        <dbReference type="Pfam" id="PF13340"/>
    </source>
</evidence>
<dbReference type="AlphaFoldDB" id="A0A2C7AA14"/>
<accession>A0A2C7AA14</accession>
<dbReference type="RefSeq" id="WP_099096023.1">
    <property type="nucleotide sequence ID" value="NZ_PDNU01000025.1"/>
</dbReference>
<keyword evidence="3" id="KW-1185">Reference proteome</keyword>
<dbReference type="PANTHER" id="PTHR46637">
    <property type="entry name" value="TIS1421-TRANSPOSASE PROTEIN A"/>
    <property type="match status" value="1"/>
</dbReference>
<dbReference type="Proteomes" id="UP000223527">
    <property type="component" value="Unassembled WGS sequence"/>
</dbReference>
<organism evidence="2 3">
    <name type="scientific">Teichococcus rhizosphaerae</name>
    <dbReference type="NCBI Taxonomy" id="1335062"/>
    <lineage>
        <taxon>Bacteria</taxon>
        <taxon>Pseudomonadati</taxon>
        <taxon>Pseudomonadota</taxon>
        <taxon>Alphaproteobacteria</taxon>
        <taxon>Acetobacterales</taxon>
        <taxon>Roseomonadaceae</taxon>
        <taxon>Roseomonas</taxon>
    </lineage>
</organism>
<dbReference type="EMBL" id="PDNU01000025">
    <property type="protein sequence ID" value="PHK94473.1"/>
    <property type="molecule type" value="Genomic_DNA"/>
</dbReference>
<name>A0A2C7AA14_9PROT</name>
<comment type="caution">
    <text evidence="2">The sequence shown here is derived from an EMBL/GenBank/DDBJ whole genome shotgun (WGS) entry which is preliminary data.</text>
</comment>
<reference evidence="2 3" key="1">
    <citation type="submission" date="2017-10" db="EMBL/GenBank/DDBJ databases">
        <authorList>
            <person name="Banno H."/>
            <person name="Chua N.-H."/>
        </authorList>
    </citation>
    <scope>NUCLEOTIDE SEQUENCE [LARGE SCALE GENOMIC DNA]</scope>
    <source>
        <strain evidence="2 3">YW11</strain>
    </source>
</reference>
<dbReference type="PANTHER" id="PTHR46637:SF1">
    <property type="entry name" value="BLL5188 PROTEIN"/>
    <property type="match status" value="1"/>
</dbReference>
<protein>
    <submittedName>
        <fullName evidence="2">IS5/IS1182 family transposase</fullName>
    </submittedName>
</protein>
<gene>
    <name evidence="2" type="ORF">CR162_13365</name>
</gene>
<evidence type="ECO:0000313" key="2">
    <source>
        <dbReference type="EMBL" id="PHK94473.1"/>
    </source>
</evidence>
<dbReference type="OrthoDB" id="7263379at2"/>
<proteinExistence type="predicted"/>
<feature type="domain" description="Insertion element IS402-like" evidence="1">
    <location>
        <begin position="18"/>
        <end position="89"/>
    </location>
</feature>